<evidence type="ECO:0000256" key="5">
    <source>
        <dbReference type="ARBA" id="ARBA00023136"/>
    </source>
</evidence>
<name>A0AA88YL74_PINIB</name>
<evidence type="ECO:0000256" key="1">
    <source>
        <dbReference type="ARBA" id="ARBA00004141"/>
    </source>
</evidence>
<proteinExistence type="inferred from homology"/>
<evidence type="ECO:0000256" key="7">
    <source>
        <dbReference type="RuleBase" id="RU079119"/>
    </source>
</evidence>
<dbReference type="InterPro" id="IPR039859">
    <property type="entry name" value="PFA4/ZDH16/20/ERF2-like"/>
</dbReference>
<comment type="subcellular location">
    <subcellularLocation>
        <location evidence="1">Membrane</location>
        <topology evidence="1">Multi-pass membrane protein</topology>
    </subcellularLocation>
</comment>
<dbReference type="EC" id="2.3.1.225" evidence="7"/>
<dbReference type="Proteomes" id="UP001186944">
    <property type="component" value="Unassembled WGS sequence"/>
</dbReference>
<sequence length="416" mass="47404">MSEEALCCCEFEDEKGERSHILACCCNCEAVDQACDSFITCKGIPDDIAWRIIKTFEDRCRIPGFLGGGARKLPIGSTVPVIAIPLCLTIGTIGPIFTCLVLLSMPICMLYFYGLWRRNSTRPRTQFFFAWGVVSVLMIAVCFELLVVPKAENILFPNIFLLDGLFAMFYYLRKARKRTSEIYSFQFYTESFNNNVSPDVAVNLGGDNSLSKPTSLDELTAVTVPESEVTWLDSRPIIDGKLSTWCPYCKIQKPFRSGHCNICKSCISVRDHHCVWIDTCVGSKNHRPFLAAMTLFVIFGYYGSHVTLTTICISTNDWIPYQCSIRDLYLDFSSALCFVSVTYTLLCTSIMSMGLLQQCIFISQNVTSQEFHMATKRRWLKYGFIAKNNQSNTSFLKNWMNFLFTERRMNYDLEKL</sequence>
<dbReference type="InterPro" id="IPR001594">
    <property type="entry name" value="Palmitoyltrfase_DHHC"/>
</dbReference>
<evidence type="ECO:0000313" key="9">
    <source>
        <dbReference type="EMBL" id="KAK3107111.1"/>
    </source>
</evidence>
<dbReference type="GO" id="GO:0016020">
    <property type="term" value="C:membrane"/>
    <property type="evidence" value="ECO:0007669"/>
    <property type="project" value="UniProtKB-SubCell"/>
</dbReference>
<dbReference type="Pfam" id="PF01529">
    <property type="entry name" value="DHHC"/>
    <property type="match status" value="1"/>
</dbReference>
<feature type="transmembrane region" description="Helical" evidence="7">
    <location>
        <begin position="82"/>
        <end position="115"/>
    </location>
</feature>
<comment type="caution">
    <text evidence="9">The sequence shown here is derived from an EMBL/GenBank/DDBJ whole genome shotgun (WGS) entry which is preliminary data.</text>
</comment>
<keyword evidence="2 7" id="KW-0808">Transferase</keyword>
<feature type="transmembrane region" description="Helical" evidence="7">
    <location>
        <begin position="289"/>
        <end position="308"/>
    </location>
</feature>
<feature type="transmembrane region" description="Helical" evidence="7">
    <location>
        <begin position="328"/>
        <end position="346"/>
    </location>
</feature>
<feature type="transmembrane region" description="Helical" evidence="7">
    <location>
        <begin position="127"/>
        <end position="148"/>
    </location>
</feature>
<feature type="transmembrane region" description="Helical" evidence="7">
    <location>
        <begin position="154"/>
        <end position="172"/>
    </location>
</feature>
<gene>
    <name evidence="9" type="ORF">FSP39_007346</name>
</gene>
<evidence type="ECO:0000259" key="8">
    <source>
        <dbReference type="Pfam" id="PF01529"/>
    </source>
</evidence>
<reference evidence="9" key="1">
    <citation type="submission" date="2019-08" db="EMBL/GenBank/DDBJ databases">
        <title>The improved chromosome-level genome for the pearl oyster Pinctada fucata martensii using PacBio sequencing and Hi-C.</title>
        <authorList>
            <person name="Zheng Z."/>
        </authorList>
    </citation>
    <scope>NUCLEOTIDE SEQUENCE</scope>
    <source>
        <strain evidence="9">ZZ-2019</strain>
        <tissue evidence="9">Adductor muscle</tissue>
    </source>
</reference>
<comment type="domain">
    <text evidence="7">The DHHC domain is required for palmitoyltransferase activity.</text>
</comment>
<evidence type="ECO:0000256" key="4">
    <source>
        <dbReference type="ARBA" id="ARBA00022989"/>
    </source>
</evidence>
<evidence type="ECO:0000256" key="2">
    <source>
        <dbReference type="ARBA" id="ARBA00022679"/>
    </source>
</evidence>
<keyword evidence="6 7" id="KW-0012">Acyltransferase</keyword>
<dbReference type="AlphaFoldDB" id="A0AA88YL74"/>
<feature type="domain" description="Palmitoyltransferase DHHC" evidence="8">
    <location>
        <begin position="243"/>
        <end position="372"/>
    </location>
</feature>
<accession>A0AA88YL74</accession>
<dbReference type="GO" id="GO:0019706">
    <property type="term" value="F:protein-cysteine S-palmitoyltransferase activity"/>
    <property type="evidence" value="ECO:0007669"/>
    <property type="project" value="UniProtKB-EC"/>
</dbReference>
<organism evidence="9 10">
    <name type="scientific">Pinctada imbricata</name>
    <name type="common">Atlantic pearl-oyster</name>
    <name type="synonym">Pinctada martensii</name>
    <dbReference type="NCBI Taxonomy" id="66713"/>
    <lineage>
        <taxon>Eukaryota</taxon>
        <taxon>Metazoa</taxon>
        <taxon>Spiralia</taxon>
        <taxon>Lophotrochozoa</taxon>
        <taxon>Mollusca</taxon>
        <taxon>Bivalvia</taxon>
        <taxon>Autobranchia</taxon>
        <taxon>Pteriomorphia</taxon>
        <taxon>Pterioida</taxon>
        <taxon>Pterioidea</taxon>
        <taxon>Pteriidae</taxon>
        <taxon>Pinctada</taxon>
    </lineage>
</organism>
<comment type="similarity">
    <text evidence="7">Belongs to the DHHC palmitoyltransferase family.</text>
</comment>
<keyword evidence="4 7" id="KW-1133">Transmembrane helix</keyword>
<keyword evidence="10" id="KW-1185">Reference proteome</keyword>
<protein>
    <recommendedName>
        <fullName evidence="7">Palmitoyltransferase</fullName>
        <ecNumber evidence="7">2.3.1.225</ecNumber>
    </recommendedName>
</protein>
<dbReference type="PANTHER" id="PTHR12246">
    <property type="entry name" value="PALMITOYLTRANSFERASE ZDHHC16"/>
    <property type="match status" value="1"/>
</dbReference>
<keyword evidence="5 7" id="KW-0472">Membrane</keyword>
<evidence type="ECO:0000256" key="3">
    <source>
        <dbReference type="ARBA" id="ARBA00022692"/>
    </source>
</evidence>
<dbReference type="EMBL" id="VSWD01000002">
    <property type="protein sequence ID" value="KAK3107111.1"/>
    <property type="molecule type" value="Genomic_DNA"/>
</dbReference>
<comment type="catalytic activity">
    <reaction evidence="7">
        <text>L-cysteinyl-[protein] + hexadecanoyl-CoA = S-hexadecanoyl-L-cysteinyl-[protein] + CoA</text>
        <dbReference type="Rhea" id="RHEA:36683"/>
        <dbReference type="Rhea" id="RHEA-COMP:10131"/>
        <dbReference type="Rhea" id="RHEA-COMP:11032"/>
        <dbReference type="ChEBI" id="CHEBI:29950"/>
        <dbReference type="ChEBI" id="CHEBI:57287"/>
        <dbReference type="ChEBI" id="CHEBI:57379"/>
        <dbReference type="ChEBI" id="CHEBI:74151"/>
        <dbReference type="EC" id="2.3.1.225"/>
    </reaction>
</comment>
<dbReference type="PROSITE" id="PS50216">
    <property type="entry name" value="DHHC"/>
    <property type="match status" value="1"/>
</dbReference>
<evidence type="ECO:0000256" key="6">
    <source>
        <dbReference type="ARBA" id="ARBA00023315"/>
    </source>
</evidence>
<keyword evidence="3 7" id="KW-0812">Transmembrane</keyword>
<evidence type="ECO:0000313" key="10">
    <source>
        <dbReference type="Proteomes" id="UP001186944"/>
    </source>
</evidence>